<evidence type="ECO:0000256" key="3">
    <source>
        <dbReference type="ARBA" id="ARBA00022502"/>
    </source>
</evidence>
<dbReference type="GO" id="GO:0006506">
    <property type="term" value="P:GPI anchor biosynthetic process"/>
    <property type="evidence" value="ECO:0007669"/>
    <property type="project" value="UniProtKB-UniPathway"/>
</dbReference>
<dbReference type="Pfam" id="PF06699">
    <property type="entry name" value="PIG-F"/>
    <property type="match status" value="1"/>
</dbReference>
<keyword evidence="5" id="KW-0256">Endoplasmic reticulum</keyword>
<keyword evidence="10" id="KW-1185">Reference proteome</keyword>
<feature type="non-terminal residue" evidence="9">
    <location>
        <position position="180"/>
    </location>
</feature>
<dbReference type="InterPro" id="IPR009580">
    <property type="entry name" value="GPI_biosynthesis_protein_Pig-F"/>
</dbReference>
<reference evidence="9 10" key="1">
    <citation type="journal article" date="2013" name="BMC Genomics">
        <title>The miniature genome of a carnivorous plant Genlisea aurea contains a low number of genes and short non-coding sequences.</title>
        <authorList>
            <person name="Leushkin E.V."/>
            <person name="Sutormin R.A."/>
            <person name="Nabieva E.R."/>
            <person name="Penin A.A."/>
            <person name="Kondrashov A.S."/>
            <person name="Logacheva M.D."/>
        </authorList>
    </citation>
    <scope>NUCLEOTIDE SEQUENCE [LARGE SCALE GENOMIC DNA]</scope>
</reference>
<proteinExistence type="predicted"/>
<evidence type="ECO:0000256" key="8">
    <source>
        <dbReference type="SAM" id="Phobius"/>
    </source>
</evidence>
<keyword evidence="7 8" id="KW-0472">Membrane</keyword>
<sequence length="180" mass="19963">CGIGLVFSLLMVRNRYSLIQAEDSAHALRTIWSIEAPVVILVYSLFRIDPNRCSYTKAIARGLLCLPFGAFLNAFGAIVLGAPVGIQQFSKTLHWSLLMSVFTFVPAGCICGSSWNDWIRIFARSKWNGVADFMVCIPAHGAVIGAWFGAWPMPLDWERPWQEWPVCVSYGGVIGYVLGM</sequence>
<dbReference type="OrthoDB" id="17366at2759"/>
<dbReference type="AlphaFoldDB" id="S8DKC9"/>
<dbReference type="GO" id="GO:0005789">
    <property type="term" value="C:endoplasmic reticulum membrane"/>
    <property type="evidence" value="ECO:0007669"/>
    <property type="project" value="UniProtKB-SubCell"/>
</dbReference>
<keyword evidence="4 8" id="KW-0812">Transmembrane</keyword>
<dbReference type="Proteomes" id="UP000015453">
    <property type="component" value="Unassembled WGS sequence"/>
</dbReference>
<dbReference type="EMBL" id="AUSU01007957">
    <property type="protein sequence ID" value="EPS59942.1"/>
    <property type="molecule type" value="Genomic_DNA"/>
</dbReference>
<evidence type="ECO:0000313" key="10">
    <source>
        <dbReference type="Proteomes" id="UP000015453"/>
    </source>
</evidence>
<evidence type="ECO:0000256" key="5">
    <source>
        <dbReference type="ARBA" id="ARBA00022824"/>
    </source>
</evidence>
<evidence type="ECO:0000256" key="1">
    <source>
        <dbReference type="ARBA" id="ARBA00004477"/>
    </source>
</evidence>
<keyword evidence="6 8" id="KW-1133">Transmembrane helix</keyword>
<feature type="transmembrane region" description="Helical" evidence="8">
    <location>
        <begin position="161"/>
        <end position="179"/>
    </location>
</feature>
<organism evidence="9 10">
    <name type="scientific">Genlisea aurea</name>
    <dbReference type="NCBI Taxonomy" id="192259"/>
    <lineage>
        <taxon>Eukaryota</taxon>
        <taxon>Viridiplantae</taxon>
        <taxon>Streptophyta</taxon>
        <taxon>Embryophyta</taxon>
        <taxon>Tracheophyta</taxon>
        <taxon>Spermatophyta</taxon>
        <taxon>Magnoliopsida</taxon>
        <taxon>eudicotyledons</taxon>
        <taxon>Gunneridae</taxon>
        <taxon>Pentapetalae</taxon>
        <taxon>asterids</taxon>
        <taxon>lamiids</taxon>
        <taxon>Lamiales</taxon>
        <taxon>Lentibulariaceae</taxon>
        <taxon>Genlisea</taxon>
    </lineage>
</organism>
<feature type="transmembrane region" description="Helical" evidence="8">
    <location>
        <begin position="127"/>
        <end position="149"/>
    </location>
</feature>
<comment type="caution">
    <text evidence="9">The sequence shown here is derived from an EMBL/GenBank/DDBJ whole genome shotgun (WGS) entry which is preliminary data.</text>
</comment>
<name>S8DKC9_9LAMI</name>
<protein>
    <recommendedName>
        <fullName evidence="11">Phosphatidylinositol-glycan biosynthesis class F protein</fullName>
    </recommendedName>
</protein>
<feature type="transmembrane region" description="Helical" evidence="8">
    <location>
        <begin position="93"/>
        <end position="115"/>
    </location>
</feature>
<evidence type="ECO:0000256" key="2">
    <source>
        <dbReference type="ARBA" id="ARBA00004687"/>
    </source>
</evidence>
<evidence type="ECO:0000256" key="7">
    <source>
        <dbReference type="ARBA" id="ARBA00023136"/>
    </source>
</evidence>
<dbReference type="UniPathway" id="UPA00196"/>
<accession>S8DKC9</accession>
<evidence type="ECO:0000256" key="4">
    <source>
        <dbReference type="ARBA" id="ARBA00022692"/>
    </source>
</evidence>
<feature type="transmembrane region" description="Helical" evidence="8">
    <location>
        <begin position="58"/>
        <end position="81"/>
    </location>
</feature>
<keyword evidence="3" id="KW-0337">GPI-anchor biosynthesis</keyword>
<feature type="non-terminal residue" evidence="9">
    <location>
        <position position="1"/>
    </location>
</feature>
<evidence type="ECO:0000313" key="9">
    <source>
        <dbReference type="EMBL" id="EPS59942.1"/>
    </source>
</evidence>
<evidence type="ECO:0000256" key="6">
    <source>
        <dbReference type="ARBA" id="ARBA00022989"/>
    </source>
</evidence>
<comment type="subcellular location">
    <subcellularLocation>
        <location evidence="1">Endoplasmic reticulum membrane</location>
        <topology evidence="1">Multi-pass membrane protein</topology>
    </subcellularLocation>
</comment>
<comment type="pathway">
    <text evidence="2">Glycolipid biosynthesis; glycosylphosphatidylinositol-anchor biosynthesis.</text>
</comment>
<gene>
    <name evidence="9" type="ORF">M569_14865</name>
</gene>
<evidence type="ECO:0008006" key="11">
    <source>
        <dbReference type="Google" id="ProtNLM"/>
    </source>
</evidence>